<keyword evidence="3" id="KW-1185">Reference proteome</keyword>
<dbReference type="RefSeq" id="WP_104022178.1">
    <property type="nucleotide sequence ID" value="NZ_CP007128.1"/>
</dbReference>
<reference evidence="2 3" key="1">
    <citation type="journal article" date="2014" name="Genome Announc.">
        <title>Genome Sequence and Methylome of Soil Bacterium Gemmatirosa kalamazoonensis KBS708T, a Member of the Rarely Cultivated Gemmatimonadetes Phylum.</title>
        <authorList>
            <person name="Debruyn J.M."/>
            <person name="Radosevich M."/>
            <person name="Wommack K.E."/>
            <person name="Polson S.W."/>
            <person name="Hauser L.J."/>
            <person name="Fawaz M.N."/>
            <person name="Korlach J."/>
            <person name="Tsai Y.C."/>
        </authorList>
    </citation>
    <scope>NUCLEOTIDE SEQUENCE [LARGE SCALE GENOMIC DNA]</scope>
    <source>
        <strain evidence="2 3">KBS708</strain>
    </source>
</reference>
<organism evidence="2 3">
    <name type="scientific">Gemmatirosa kalamazoonensis</name>
    <dbReference type="NCBI Taxonomy" id="861299"/>
    <lineage>
        <taxon>Bacteria</taxon>
        <taxon>Pseudomonadati</taxon>
        <taxon>Gemmatimonadota</taxon>
        <taxon>Gemmatimonadia</taxon>
        <taxon>Gemmatimonadales</taxon>
        <taxon>Gemmatimonadaceae</taxon>
        <taxon>Gemmatirosa</taxon>
    </lineage>
</organism>
<sequence length="243" mass="25421">MNARRGAWALARYALAVAVLAAVASGLLYPGGTVIDPSTRGYSFTHNFLSDLGSTVTFAGAENTRGAVLFAVGMLVGVVVLAGSFVGAVRLLSAAPRARPFARLAAVAGALVCGGFLVVALAPADRAFRLHVMSSRVAFYCFPVGTALLGVATTRDARFRRPATVGWTALTLVLVGFIAMAHLGPSPDSERGLVTQVVMQKVMAATVLVVLWLESREAESARQRATPVLPNESLQLTRARSAP</sequence>
<keyword evidence="1" id="KW-0472">Membrane</keyword>
<keyword evidence="1" id="KW-1133">Transmembrane helix</keyword>
<name>W0RBE7_9BACT</name>
<evidence type="ECO:0000313" key="2">
    <source>
        <dbReference type="EMBL" id="AHG88126.1"/>
    </source>
</evidence>
<dbReference type="KEGG" id="gba:J421_0589"/>
<protein>
    <recommendedName>
        <fullName evidence="4">DUF998 domain-containing protein</fullName>
    </recommendedName>
</protein>
<proteinExistence type="predicted"/>
<dbReference type="Pfam" id="PF06197">
    <property type="entry name" value="DUF998"/>
    <property type="match status" value="1"/>
</dbReference>
<keyword evidence="1" id="KW-0812">Transmembrane</keyword>
<accession>W0RBE7</accession>
<dbReference type="AlphaFoldDB" id="W0RBE7"/>
<dbReference type="InterPro" id="IPR009339">
    <property type="entry name" value="DUF998"/>
</dbReference>
<feature type="transmembrane region" description="Helical" evidence="1">
    <location>
        <begin position="193"/>
        <end position="213"/>
    </location>
</feature>
<gene>
    <name evidence="2" type="ORF">J421_0589</name>
</gene>
<dbReference type="Proteomes" id="UP000019151">
    <property type="component" value="Chromosome"/>
</dbReference>
<dbReference type="InParanoid" id="W0RBE7"/>
<evidence type="ECO:0008006" key="4">
    <source>
        <dbReference type="Google" id="ProtNLM"/>
    </source>
</evidence>
<dbReference type="eggNOG" id="ENOG5033P8K">
    <property type="taxonomic scope" value="Bacteria"/>
</dbReference>
<feature type="transmembrane region" description="Helical" evidence="1">
    <location>
        <begin position="164"/>
        <end position="181"/>
    </location>
</feature>
<feature type="transmembrane region" description="Helical" evidence="1">
    <location>
        <begin position="130"/>
        <end position="152"/>
    </location>
</feature>
<dbReference type="OrthoDB" id="7067097at2"/>
<dbReference type="HOGENOM" id="CLU_1141285_0_0_0"/>
<feature type="transmembrane region" description="Helical" evidence="1">
    <location>
        <begin position="104"/>
        <end position="124"/>
    </location>
</feature>
<dbReference type="EMBL" id="CP007128">
    <property type="protein sequence ID" value="AHG88126.1"/>
    <property type="molecule type" value="Genomic_DNA"/>
</dbReference>
<feature type="transmembrane region" description="Helical" evidence="1">
    <location>
        <begin position="7"/>
        <end position="29"/>
    </location>
</feature>
<evidence type="ECO:0000313" key="3">
    <source>
        <dbReference type="Proteomes" id="UP000019151"/>
    </source>
</evidence>
<evidence type="ECO:0000256" key="1">
    <source>
        <dbReference type="SAM" id="Phobius"/>
    </source>
</evidence>
<feature type="transmembrane region" description="Helical" evidence="1">
    <location>
        <begin position="67"/>
        <end position="92"/>
    </location>
</feature>